<evidence type="ECO:0000313" key="3">
    <source>
        <dbReference type="Proteomes" id="UP001153712"/>
    </source>
</evidence>
<feature type="chain" id="PRO_5040496332" description="Secreted protein" evidence="1">
    <location>
        <begin position="24"/>
        <end position="145"/>
    </location>
</feature>
<gene>
    <name evidence="2" type="ORF">PHYEVI_LOCUS2818</name>
</gene>
<feature type="signal peptide" evidence="1">
    <location>
        <begin position="1"/>
        <end position="23"/>
    </location>
</feature>
<keyword evidence="1" id="KW-0732">Signal</keyword>
<dbReference type="OrthoDB" id="6756318at2759"/>
<evidence type="ECO:0008006" key="4">
    <source>
        <dbReference type="Google" id="ProtNLM"/>
    </source>
</evidence>
<evidence type="ECO:0000313" key="2">
    <source>
        <dbReference type="EMBL" id="CAG9856395.1"/>
    </source>
</evidence>
<name>A0A9N9TJ31_PHYSR</name>
<reference evidence="2" key="1">
    <citation type="submission" date="2022-01" db="EMBL/GenBank/DDBJ databases">
        <authorList>
            <person name="King R."/>
        </authorList>
    </citation>
    <scope>NUCLEOTIDE SEQUENCE</scope>
</reference>
<dbReference type="AlphaFoldDB" id="A0A9N9TJ31"/>
<organism evidence="2 3">
    <name type="scientific">Phyllotreta striolata</name>
    <name type="common">Striped flea beetle</name>
    <name type="synonym">Crioceris striolata</name>
    <dbReference type="NCBI Taxonomy" id="444603"/>
    <lineage>
        <taxon>Eukaryota</taxon>
        <taxon>Metazoa</taxon>
        <taxon>Ecdysozoa</taxon>
        <taxon>Arthropoda</taxon>
        <taxon>Hexapoda</taxon>
        <taxon>Insecta</taxon>
        <taxon>Pterygota</taxon>
        <taxon>Neoptera</taxon>
        <taxon>Endopterygota</taxon>
        <taxon>Coleoptera</taxon>
        <taxon>Polyphaga</taxon>
        <taxon>Cucujiformia</taxon>
        <taxon>Chrysomeloidea</taxon>
        <taxon>Chrysomelidae</taxon>
        <taxon>Galerucinae</taxon>
        <taxon>Alticini</taxon>
        <taxon>Phyllotreta</taxon>
    </lineage>
</organism>
<evidence type="ECO:0000256" key="1">
    <source>
        <dbReference type="SAM" id="SignalP"/>
    </source>
</evidence>
<dbReference type="EMBL" id="OU900105">
    <property type="protein sequence ID" value="CAG9856395.1"/>
    <property type="molecule type" value="Genomic_DNA"/>
</dbReference>
<proteinExistence type="predicted"/>
<dbReference type="Proteomes" id="UP001153712">
    <property type="component" value="Chromosome 12"/>
</dbReference>
<accession>A0A9N9TJ31</accession>
<keyword evidence="3" id="KW-1185">Reference proteome</keyword>
<sequence>MISTKMYAKLLVIFSACIAISSTSIIHGWPQNQVYDVHGNIKHDQHHGNTQNCCLVRGCDINTLRCSTSVQCGHICSNGDYPKAEYGHTPGYRLKSTYTKNDCVFEECQLYRYTCSHCPDPSATDFNVNLVRKDCRECYQRDYYY</sequence>
<protein>
    <recommendedName>
        <fullName evidence="4">Secreted protein</fullName>
    </recommendedName>
</protein>